<dbReference type="AlphaFoldDB" id="A0A6N3CKL8"/>
<dbReference type="Pfam" id="PF10764">
    <property type="entry name" value="Gin"/>
    <property type="match status" value="1"/>
</dbReference>
<sequence>MSFKKKKMNFKIKDIDKNTCIVCSKELVDDIINDGCLLCQKCTKETVSLNASDKKYEYYKEKIKRWLISNFKI</sequence>
<dbReference type="RefSeq" id="WP_156626067.1">
    <property type="nucleotide sequence ID" value="NZ_CACRTO010000017.1"/>
</dbReference>
<accession>A0A6N3CKL8</accession>
<reference evidence="1" key="1">
    <citation type="submission" date="2019-11" db="EMBL/GenBank/DDBJ databases">
        <authorList>
            <person name="Feng L."/>
        </authorList>
    </citation>
    <scope>NUCLEOTIDE SEQUENCE</scope>
    <source>
        <strain evidence="1">CTertiumLFYP3</strain>
    </source>
</reference>
<dbReference type="InterPro" id="IPR019700">
    <property type="entry name" value="Sigma-G_inhibitor_Gin"/>
</dbReference>
<dbReference type="EMBL" id="CACRTO010000017">
    <property type="protein sequence ID" value="VYU13793.1"/>
    <property type="molecule type" value="Genomic_DNA"/>
</dbReference>
<organism evidence="1">
    <name type="scientific">Clostridium tertium</name>
    <dbReference type="NCBI Taxonomy" id="1559"/>
    <lineage>
        <taxon>Bacteria</taxon>
        <taxon>Bacillati</taxon>
        <taxon>Bacillota</taxon>
        <taxon>Clostridia</taxon>
        <taxon>Eubacteriales</taxon>
        <taxon>Clostridiaceae</taxon>
        <taxon>Clostridium</taxon>
    </lineage>
</organism>
<gene>
    <name evidence="1" type="ORF">CTLFYP3_01569</name>
</gene>
<protein>
    <submittedName>
        <fullName evidence="1">Inhibitor of sigma-G Gin</fullName>
    </submittedName>
</protein>
<proteinExistence type="predicted"/>
<name>A0A6N3CKL8_9CLOT</name>
<evidence type="ECO:0000313" key="1">
    <source>
        <dbReference type="EMBL" id="VYU13793.1"/>
    </source>
</evidence>